<evidence type="ECO:0000256" key="2">
    <source>
        <dbReference type="ARBA" id="ARBA00022692"/>
    </source>
</evidence>
<dbReference type="Pfam" id="PF22777">
    <property type="entry name" value="VKGC_lumenal_dom"/>
    <property type="match status" value="1"/>
</dbReference>
<keyword evidence="5" id="KW-1015">Disulfide bond</keyword>
<dbReference type="InterPro" id="IPR053935">
    <property type="entry name" value="VKGC_lumenal_dom"/>
</dbReference>
<feature type="domain" description="HTTM-like" evidence="8">
    <location>
        <begin position="5"/>
        <end position="265"/>
    </location>
</feature>
<dbReference type="InterPro" id="IPR011020">
    <property type="entry name" value="HTTM-like"/>
</dbReference>
<dbReference type="SMART" id="SM00752">
    <property type="entry name" value="HTTM"/>
    <property type="match status" value="1"/>
</dbReference>
<reference evidence="9 10" key="1">
    <citation type="submission" date="2019-10" db="EMBL/GenBank/DDBJ databases">
        <title>Genome sequence of Phaeocystidibacter marisrubri JCM30614 (type strain).</title>
        <authorList>
            <person name="Bowman J.P."/>
        </authorList>
    </citation>
    <scope>NUCLEOTIDE SEQUENCE [LARGE SCALE GENOMIC DNA]</scope>
    <source>
        <strain evidence="9 10">JCM 30614</strain>
    </source>
</reference>
<dbReference type="Pfam" id="PF05090">
    <property type="entry name" value="HTTM"/>
    <property type="match status" value="1"/>
</dbReference>
<sequence length="441" mass="51662">MPKSPRYTHLAPLALLRFSFGVLMFIALLRSLLNGWVYELFIEPEFHFSFYGFEWVKPFGQWTYLLWGLAMISAVGVALGYFYRLCIILFTLSFTYIELMDVAYYLNHYYFVSVLAFALCWLPAERYGSMDAWLGRVKSSDFAPRWTLTLPRILVSILYFYAGIAKMNSDWLLNGQPLKMWLPSSYDLPILGAFADEPWLPFVFAWAGMLYDTTIWIFLWWKKTRKYAYITVILFHLLTAAFFPAIGVFPYVMIVITLVFFDAPFQLIMGKIFPSAPGKNRAYRPWNPPLAKLILPLFLAFQILFPLRFLLYPGELFWTEEGYRFSWRVMLMEKSGAAEFKVVDPKTNRYVWIDPSYHLNRTQEKQMVFQPDLILQFAHYLGEKYREAGVESPEVYVHSAVTLNARPAQPIIAENIDLMKVEDGWNSKTWITPWEGVIYGW</sequence>
<keyword evidence="10" id="KW-1185">Reference proteome</keyword>
<feature type="transmembrane region" description="Helical" evidence="7">
    <location>
        <begin position="199"/>
        <end position="220"/>
    </location>
</feature>
<dbReference type="OrthoDB" id="341137at2"/>
<dbReference type="GO" id="GO:0012505">
    <property type="term" value="C:endomembrane system"/>
    <property type="evidence" value="ECO:0007669"/>
    <property type="project" value="UniProtKB-SubCell"/>
</dbReference>
<dbReference type="EMBL" id="WBVQ01000002">
    <property type="protein sequence ID" value="KAB2816242.1"/>
    <property type="molecule type" value="Genomic_DNA"/>
</dbReference>
<dbReference type="RefSeq" id="WP_151693670.1">
    <property type="nucleotide sequence ID" value="NZ_BMGX01000001.1"/>
</dbReference>
<evidence type="ECO:0000313" key="10">
    <source>
        <dbReference type="Proteomes" id="UP000484164"/>
    </source>
</evidence>
<dbReference type="PANTHER" id="PTHR12639">
    <property type="entry name" value="VITAMIN K-DEPENDENT GAMMA-CARBOXYLASE"/>
    <property type="match status" value="1"/>
</dbReference>
<evidence type="ECO:0000256" key="4">
    <source>
        <dbReference type="ARBA" id="ARBA00023136"/>
    </source>
</evidence>
<organism evidence="9 10">
    <name type="scientific">Phaeocystidibacter marisrubri</name>
    <dbReference type="NCBI Taxonomy" id="1577780"/>
    <lineage>
        <taxon>Bacteria</taxon>
        <taxon>Pseudomonadati</taxon>
        <taxon>Bacteroidota</taxon>
        <taxon>Flavobacteriia</taxon>
        <taxon>Flavobacteriales</taxon>
        <taxon>Phaeocystidibacteraceae</taxon>
        <taxon>Phaeocystidibacter</taxon>
    </lineage>
</organism>
<keyword evidence="2 7" id="KW-0812">Transmembrane</keyword>
<evidence type="ECO:0000256" key="3">
    <source>
        <dbReference type="ARBA" id="ARBA00022989"/>
    </source>
</evidence>
<dbReference type="InterPro" id="IPR053934">
    <property type="entry name" value="HTTM_dom"/>
</dbReference>
<feature type="transmembrane region" description="Helical" evidence="7">
    <location>
        <begin position="62"/>
        <end position="83"/>
    </location>
</feature>
<dbReference type="Proteomes" id="UP000484164">
    <property type="component" value="Unassembled WGS sequence"/>
</dbReference>
<feature type="transmembrane region" description="Helical" evidence="7">
    <location>
        <begin position="103"/>
        <end position="124"/>
    </location>
</feature>
<keyword evidence="3 7" id="KW-1133">Transmembrane helix</keyword>
<dbReference type="GO" id="GO:0019842">
    <property type="term" value="F:vitamin binding"/>
    <property type="evidence" value="ECO:0007669"/>
    <property type="project" value="TreeGrafter"/>
</dbReference>
<dbReference type="AlphaFoldDB" id="A0A6L3ZFN6"/>
<evidence type="ECO:0000256" key="7">
    <source>
        <dbReference type="SAM" id="Phobius"/>
    </source>
</evidence>
<comment type="caution">
    <text evidence="9">The sequence shown here is derived from an EMBL/GenBank/DDBJ whole genome shotgun (WGS) entry which is preliminary data.</text>
</comment>
<feature type="transmembrane region" description="Helical" evidence="7">
    <location>
        <begin position="145"/>
        <end position="164"/>
    </location>
</feature>
<feature type="transmembrane region" description="Helical" evidence="7">
    <location>
        <begin position="227"/>
        <end position="245"/>
    </location>
</feature>
<accession>A0A6L3ZFN6</accession>
<name>A0A6L3ZFN6_9FLAO</name>
<proteinExistence type="predicted"/>
<evidence type="ECO:0000256" key="6">
    <source>
        <dbReference type="ARBA" id="ARBA00023239"/>
    </source>
</evidence>
<evidence type="ECO:0000256" key="1">
    <source>
        <dbReference type="ARBA" id="ARBA00004127"/>
    </source>
</evidence>
<gene>
    <name evidence="9" type="ORF">F8C82_11180</name>
</gene>
<evidence type="ECO:0000259" key="8">
    <source>
        <dbReference type="SMART" id="SM00752"/>
    </source>
</evidence>
<evidence type="ECO:0000313" key="9">
    <source>
        <dbReference type="EMBL" id="KAB2816242.1"/>
    </source>
</evidence>
<comment type="subcellular location">
    <subcellularLocation>
        <location evidence="1">Endomembrane system</location>
        <topology evidence="1">Multi-pass membrane protein</topology>
    </subcellularLocation>
</comment>
<dbReference type="GO" id="GO:0008488">
    <property type="term" value="F:gamma-glutamyl carboxylase activity"/>
    <property type="evidence" value="ECO:0007669"/>
    <property type="project" value="InterPro"/>
</dbReference>
<feature type="transmembrane region" description="Helical" evidence="7">
    <location>
        <begin position="20"/>
        <end position="41"/>
    </location>
</feature>
<dbReference type="PANTHER" id="PTHR12639:SF7">
    <property type="entry name" value="HTTM DOMAIN-CONTAINING PROTEIN"/>
    <property type="match status" value="1"/>
</dbReference>
<keyword evidence="4 7" id="KW-0472">Membrane</keyword>
<keyword evidence="6" id="KW-0456">Lyase</keyword>
<protein>
    <submittedName>
        <fullName evidence="9">HTTM domain-containing protein</fullName>
    </submittedName>
</protein>
<evidence type="ECO:0000256" key="5">
    <source>
        <dbReference type="ARBA" id="ARBA00023157"/>
    </source>
</evidence>
<dbReference type="InterPro" id="IPR007782">
    <property type="entry name" value="VKG_COase"/>
</dbReference>
<feature type="transmembrane region" description="Helical" evidence="7">
    <location>
        <begin position="290"/>
        <end position="311"/>
    </location>
</feature>